<dbReference type="InterPro" id="IPR009051">
    <property type="entry name" value="Helical_ferredxn"/>
</dbReference>
<dbReference type="InterPro" id="IPR016167">
    <property type="entry name" value="FAD-bd_PCMH_sub1"/>
</dbReference>
<evidence type="ECO:0000256" key="6">
    <source>
        <dbReference type="ARBA" id="ARBA00022946"/>
    </source>
</evidence>
<evidence type="ECO:0000256" key="5">
    <source>
        <dbReference type="ARBA" id="ARBA00022827"/>
    </source>
</evidence>
<evidence type="ECO:0000256" key="11">
    <source>
        <dbReference type="SAM" id="MobiDB-lite"/>
    </source>
</evidence>
<evidence type="ECO:0000256" key="9">
    <source>
        <dbReference type="ARBA" id="ARBA00023014"/>
    </source>
</evidence>
<evidence type="ECO:0000313" key="14">
    <source>
        <dbReference type="EMBL" id="MFB9730974.1"/>
    </source>
</evidence>
<keyword evidence="6" id="KW-0809">Transit peptide</keyword>
<dbReference type="InterPro" id="IPR016169">
    <property type="entry name" value="FAD-bd_PCMH_sub2"/>
</dbReference>
<comment type="similarity">
    <text evidence="2">Belongs to the FAD-binding oxidoreductase/transferase type 4 family.</text>
</comment>
<evidence type="ECO:0000256" key="1">
    <source>
        <dbReference type="ARBA" id="ARBA00001974"/>
    </source>
</evidence>
<dbReference type="InterPro" id="IPR036318">
    <property type="entry name" value="FAD-bd_PCMH-like_sf"/>
</dbReference>
<dbReference type="EMBL" id="JBHMAX010000006">
    <property type="protein sequence ID" value="MFB9730974.1"/>
    <property type="molecule type" value="Genomic_DNA"/>
</dbReference>
<feature type="domain" description="4Fe-4S ferredoxin-type" evidence="12">
    <location>
        <begin position="526"/>
        <end position="557"/>
    </location>
</feature>
<sequence length="944" mass="100796">METLRNELTRVLGPDRVSDRAIDRHALAHDASHYLLVPDLVVRPSDQAQVAAVMAACHRAGTPLTFRAAGTSLSGQAVTDTVLVDVRRHFRGVEVLDDGHRVRVRPGTTVGMVNAHLAPYRRRLGPDPASEAACTVGGVVANNSSGMQCGTEANTYATLESLVLVLPSGTVVDTGASDADASLRAAEPELHTGLLRLRDRVRGNPESVATVRRLFAMKNTMGYGVNAYLDHDDPVQILARLMIGSEGTLGFVSSATFRTVPVRSQVATGLLVFDDVVTATGTVPRLVEAGTATAELLDAASLRVSALDPACPQLIRDLDVVDHAALLVEWQADDPAELADAVDRAGRLLTDLPVSTPYRLTRETAERAGLWRVRKGLYSAVAGARPSGTNALLEDVVVTVDRLGDTIMALTGLFDRHDYPESVIFGHARDGNVHFLLNERFEDPASLERYEAFTEDMVDLVLSEGGSLKAEHGTGRIMAPFVRRQYGDELYAVMWETKRLIDPRGLLNPGSVLSDDPTSYLLHLKTAPEVEEEVDRCVECGFCEPVCPSRDLTTTPRQRIVARREMRAAQLRGDEALAAELAEQYEYDGTQTCAVDGMCLTVCPVQINTGDLTRRLRAESSGPVGEVAWRGAAQVWGAGTLAASAALTVAERVPRLAEAATDVARRVLPHEQVPRYDRRLPGGGPRRGSGAETAARAVGADGRRTATTAVHFAPCVGTMFGAAGDGGDPGAGAERSLRLLADRAGAVLVDPPGLGGLCCGTPWKSKGRTSGYAAMMRRVLPALWEATDHGRLPVVCEASSCAEGLVQMIGRDPDRPMHVVDATRWVAEHLLDRLPVTAPVGPVVVHPTCSGVHLGSTDALVAVARHVSDDVTVPLAWGCCGFAGDRGMLHPELTASATAPEAAEVDRRPYAAYVSDNRTCEIGMSRATGRPYQHVLEVLVAATG</sequence>
<comment type="caution">
    <text evidence="14">The sequence shown here is derived from an EMBL/GenBank/DDBJ whole genome shotgun (WGS) entry which is preliminary data.</text>
</comment>
<dbReference type="Gene3D" id="3.30.43.10">
    <property type="entry name" value="Uridine Diphospho-n-acetylenolpyruvylglucosamine Reductase, domain 2"/>
    <property type="match status" value="1"/>
</dbReference>
<evidence type="ECO:0000256" key="10">
    <source>
        <dbReference type="ARBA" id="ARBA00038897"/>
    </source>
</evidence>
<dbReference type="PROSITE" id="PS00198">
    <property type="entry name" value="4FE4S_FER_1"/>
    <property type="match status" value="1"/>
</dbReference>
<dbReference type="PROSITE" id="PS51379">
    <property type="entry name" value="4FE4S_FER_2"/>
    <property type="match status" value="1"/>
</dbReference>
<dbReference type="InterPro" id="IPR017896">
    <property type="entry name" value="4Fe4S_Fe-S-bd"/>
</dbReference>
<dbReference type="SUPFAM" id="SSF46548">
    <property type="entry name" value="alpha-helical ferredoxin"/>
    <property type="match status" value="1"/>
</dbReference>
<evidence type="ECO:0000256" key="3">
    <source>
        <dbReference type="ARBA" id="ARBA00022630"/>
    </source>
</evidence>
<dbReference type="EC" id="1.1.2.4" evidence="10"/>
<dbReference type="PANTHER" id="PTHR11748">
    <property type="entry name" value="D-LACTATE DEHYDROGENASE"/>
    <property type="match status" value="1"/>
</dbReference>
<evidence type="ECO:0000259" key="12">
    <source>
        <dbReference type="PROSITE" id="PS51379"/>
    </source>
</evidence>
<keyword evidence="4" id="KW-0479">Metal-binding</keyword>
<dbReference type="PANTHER" id="PTHR11748:SF111">
    <property type="entry name" value="D-LACTATE DEHYDROGENASE, MITOCHONDRIAL-RELATED"/>
    <property type="match status" value="1"/>
</dbReference>
<dbReference type="InterPro" id="IPR016164">
    <property type="entry name" value="FAD-linked_Oxase-like_C"/>
</dbReference>
<keyword evidence="3" id="KW-0285">Flavoprotein</keyword>
<dbReference type="Proteomes" id="UP001589613">
    <property type="component" value="Unassembled WGS sequence"/>
</dbReference>
<keyword evidence="8" id="KW-0408">Iron</keyword>
<dbReference type="PROSITE" id="PS51387">
    <property type="entry name" value="FAD_PCMH"/>
    <property type="match status" value="1"/>
</dbReference>
<dbReference type="Gene3D" id="1.10.1060.10">
    <property type="entry name" value="Alpha-helical ferredoxin"/>
    <property type="match status" value="1"/>
</dbReference>
<dbReference type="RefSeq" id="WP_141337292.1">
    <property type="nucleotide sequence ID" value="NZ_JBHMAX010000006.1"/>
</dbReference>
<accession>A0ABV5UZI6</accession>
<dbReference type="SUPFAM" id="SSF56176">
    <property type="entry name" value="FAD-binding/transporter-associated domain-like"/>
    <property type="match status" value="1"/>
</dbReference>
<keyword evidence="7" id="KW-0560">Oxidoreductase</keyword>
<evidence type="ECO:0000313" key="15">
    <source>
        <dbReference type="Proteomes" id="UP001589613"/>
    </source>
</evidence>
<dbReference type="Gene3D" id="3.30.70.2740">
    <property type="match status" value="1"/>
</dbReference>
<organism evidence="14 15">
    <name type="scientific">Ornithinimicrobium kibberense</name>
    <dbReference type="NCBI Taxonomy" id="282060"/>
    <lineage>
        <taxon>Bacteria</taxon>
        <taxon>Bacillati</taxon>
        <taxon>Actinomycetota</taxon>
        <taxon>Actinomycetes</taxon>
        <taxon>Micrococcales</taxon>
        <taxon>Ornithinimicrobiaceae</taxon>
        <taxon>Ornithinimicrobium</taxon>
    </lineage>
</organism>
<comment type="cofactor">
    <cofactor evidence="1">
        <name>FAD</name>
        <dbReference type="ChEBI" id="CHEBI:57692"/>
    </cofactor>
</comment>
<dbReference type="Pfam" id="PF13183">
    <property type="entry name" value="Fer4_8"/>
    <property type="match status" value="1"/>
</dbReference>
<evidence type="ECO:0000256" key="7">
    <source>
        <dbReference type="ARBA" id="ARBA00023002"/>
    </source>
</evidence>
<feature type="region of interest" description="Disordered" evidence="11">
    <location>
        <begin position="675"/>
        <end position="700"/>
    </location>
</feature>
<dbReference type="SUPFAM" id="SSF55103">
    <property type="entry name" value="FAD-linked oxidases, C-terminal domain"/>
    <property type="match status" value="1"/>
</dbReference>
<evidence type="ECO:0000256" key="4">
    <source>
        <dbReference type="ARBA" id="ARBA00022723"/>
    </source>
</evidence>
<feature type="domain" description="FAD-binding PCMH-type" evidence="13">
    <location>
        <begin position="34"/>
        <end position="262"/>
    </location>
</feature>
<dbReference type="Pfam" id="PF01565">
    <property type="entry name" value="FAD_binding_4"/>
    <property type="match status" value="1"/>
</dbReference>
<protein>
    <recommendedName>
        <fullName evidence="10">D-lactate dehydrogenase (cytochrome)</fullName>
        <ecNumber evidence="10">1.1.2.4</ecNumber>
    </recommendedName>
</protein>
<keyword evidence="5" id="KW-0274">FAD</keyword>
<dbReference type="InterPro" id="IPR004113">
    <property type="entry name" value="FAD-bd_oxidored_4_C"/>
</dbReference>
<keyword evidence="9" id="KW-0411">Iron-sulfur</keyword>
<dbReference type="Pfam" id="PF02913">
    <property type="entry name" value="FAD-oxidase_C"/>
    <property type="match status" value="1"/>
</dbReference>
<gene>
    <name evidence="14" type="ORF">ACFFN0_02825</name>
</gene>
<keyword evidence="15" id="KW-1185">Reference proteome</keyword>
<evidence type="ECO:0000256" key="8">
    <source>
        <dbReference type="ARBA" id="ARBA00023004"/>
    </source>
</evidence>
<dbReference type="InterPro" id="IPR016166">
    <property type="entry name" value="FAD-bd_PCMH"/>
</dbReference>
<proteinExistence type="inferred from homology"/>
<evidence type="ECO:0000256" key="2">
    <source>
        <dbReference type="ARBA" id="ARBA00008000"/>
    </source>
</evidence>
<dbReference type="Gene3D" id="3.30.465.10">
    <property type="match status" value="1"/>
</dbReference>
<reference evidence="14 15" key="1">
    <citation type="submission" date="2024-09" db="EMBL/GenBank/DDBJ databases">
        <authorList>
            <person name="Sun Q."/>
            <person name="Mori K."/>
        </authorList>
    </citation>
    <scope>NUCLEOTIDE SEQUENCE [LARGE SCALE GENOMIC DNA]</scope>
    <source>
        <strain evidence="14 15">JCM 12763</strain>
    </source>
</reference>
<name>A0ABV5UZI6_9MICO</name>
<dbReference type="InterPro" id="IPR017900">
    <property type="entry name" value="4Fe4S_Fe_S_CS"/>
</dbReference>
<evidence type="ECO:0000259" key="13">
    <source>
        <dbReference type="PROSITE" id="PS51387"/>
    </source>
</evidence>
<dbReference type="InterPro" id="IPR006094">
    <property type="entry name" value="Oxid_FAD_bind_N"/>
</dbReference>